<evidence type="ECO:0000313" key="2">
    <source>
        <dbReference type="EMBL" id="KAK8886649.1"/>
    </source>
</evidence>
<dbReference type="Proteomes" id="UP001470230">
    <property type="component" value="Unassembled WGS sequence"/>
</dbReference>
<dbReference type="PANTHER" id="PTHR11014">
    <property type="entry name" value="PEPTIDASE M20 FAMILY MEMBER"/>
    <property type="match status" value="1"/>
</dbReference>
<sequence>MSNYFLKRAEELKDSMLKDRHHIHQHAEVGNKLDVTTQYVMGRLKEIGLEPKEICKSGIVAIIEGKNPGKTYLLRADMDALPMPEINNLPFHSLTKNAHNCGHDMHTSMLLAAAQMLKEKEDELEGCVKLMFQPSEEEFKGSTAMINAGLLENPTVDACSAIHVMLDWYPPSYSCKPGYMTSSVDGFKITINGKGAHGAMPELGIDPINVGVHIYLAFQELIARESPSKETACLTIGQFSSGNCSNIIPSTAEIQGTLRTYHPELRSKLVKRMHEICEAAGKMFNATVDYEVLCSAPSCFTNPKLLDELKSYIKEMGDFCKDENYTVMPSDDLAFVSGKVPTAYLMLGAKVGNNPYPHHNPRVLFNEDCLTLGAAMHAQCAFEWLKHHH</sequence>
<protein>
    <recommendedName>
        <fullName evidence="1">Peptidase M20 dimerisation domain-containing protein</fullName>
    </recommendedName>
</protein>
<dbReference type="SUPFAM" id="SSF53187">
    <property type="entry name" value="Zn-dependent exopeptidases"/>
    <property type="match status" value="1"/>
</dbReference>
<accession>A0ABR2K6B0</accession>
<name>A0ABR2K6B0_9EUKA</name>
<dbReference type="EMBL" id="JAPFFF010000007">
    <property type="protein sequence ID" value="KAK8886649.1"/>
    <property type="molecule type" value="Genomic_DNA"/>
</dbReference>
<evidence type="ECO:0000313" key="3">
    <source>
        <dbReference type="Proteomes" id="UP001470230"/>
    </source>
</evidence>
<dbReference type="InterPro" id="IPR036264">
    <property type="entry name" value="Bact_exopeptidase_dim_dom"/>
</dbReference>
<reference evidence="2 3" key="1">
    <citation type="submission" date="2024-04" db="EMBL/GenBank/DDBJ databases">
        <title>Tritrichomonas musculus Genome.</title>
        <authorList>
            <person name="Alves-Ferreira E."/>
            <person name="Grigg M."/>
            <person name="Lorenzi H."/>
            <person name="Galac M."/>
        </authorList>
    </citation>
    <scope>NUCLEOTIDE SEQUENCE [LARGE SCALE GENOMIC DNA]</scope>
    <source>
        <strain evidence="2 3">EAF2021</strain>
    </source>
</reference>
<proteinExistence type="predicted"/>
<dbReference type="PANTHER" id="PTHR11014:SF63">
    <property type="entry name" value="METALLOPEPTIDASE, PUTATIVE (AFU_ORTHOLOGUE AFUA_6G09600)-RELATED"/>
    <property type="match status" value="1"/>
</dbReference>
<feature type="domain" description="Peptidase M20 dimerisation" evidence="1">
    <location>
        <begin position="184"/>
        <end position="281"/>
    </location>
</feature>
<dbReference type="Pfam" id="PF07687">
    <property type="entry name" value="M20_dimer"/>
    <property type="match status" value="1"/>
</dbReference>
<dbReference type="CDD" id="cd03886">
    <property type="entry name" value="M20_Acy1"/>
    <property type="match status" value="1"/>
</dbReference>
<keyword evidence="3" id="KW-1185">Reference proteome</keyword>
<dbReference type="PIRSF" id="PIRSF005962">
    <property type="entry name" value="Pept_M20D_amidohydro"/>
    <property type="match status" value="1"/>
</dbReference>
<dbReference type="SUPFAM" id="SSF55031">
    <property type="entry name" value="Bacterial exopeptidase dimerisation domain"/>
    <property type="match status" value="1"/>
</dbReference>
<dbReference type="Gene3D" id="3.30.70.360">
    <property type="match status" value="1"/>
</dbReference>
<organism evidence="2 3">
    <name type="scientific">Tritrichomonas musculus</name>
    <dbReference type="NCBI Taxonomy" id="1915356"/>
    <lineage>
        <taxon>Eukaryota</taxon>
        <taxon>Metamonada</taxon>
        <taxon>Parabasalia</taxon>
        <taxon>Tritrichomonadida</taxon>
        <taxon>Tritrichomonadidae</taxon>
        <taxon>Tritrichomonas</taxon>
    </lineage>
</organism>
<dbReference type="InterPro" id="IPR011650">
    <property type="entry name" value="Peptidase_M20_dimer"/>
</dbReference>
<dbReference type="InterPro" id="IPR002933">
    <property type="entry name" value="Peptidase_M20"/>
</dbReference>
<gene>
    <name evidence="2" type="ORF">M9Y10_042115</name>
</gene>
<comment type="caution">
    <text evidence="2">The sequence shown here is derived from an EMBL/GenBank/DDBJ whole genome shotgun (WGS) entry which is preliminary data.</text>
</comment>
<dbReference type="Pfam" id="PF01546">
    <property type="entry name" value="Peptidase_M20"/>
    <property type="match status" value="1"/>
</dbReference>
<dbReference type="NCBIfam" id="TIGR01891">
    <property type="entry name" value="amidohydrolases"/>
    <property type="match status" value="1"/>
</dbReference>
<dbReference type="InterPro" id="IPR017439">
    <property type="entry name" value="Amidohydrolase"/>
</dbReference>
<dbReference type="Gene3D" id="3.40.630.10">
    <property type="entry name" value="Zn peptidases"/>
    <property type="match status" value="1"/>
</dbReference>
<evidence type="ECO:0000259" key="1">
    <source>
        <dbReference type="Pfam" id="PF07687"/>
    </source>
</evidence>